<dbReference type="PANTHER" id="PTHR30381:SF0">
    <property type="entry name" value="FLAGELLAR P-RING PROTEIN"/>
    <property type="match status" value="1"/>
</dbReference>
<evidence type="ECO:0000313" key="7">
    <source>
        <dbReference type="EMBL" id="AAZ99752.1"/>
    </source>
</evidence>
<dbReference type="GO" id="GO:0009428">
    <property type="term" value="C:bacterial-type flagellum basal body, distal rod, P ring"/>
    <property type="evidence" value="ECO:0007669"/>
    <property type="project" value="InterPro"/>
</dbReference>
<comment type="function">
    <text evidence="1 6">Assembles around the rod to form the L-ring and probably protects the motor/basal body from shearing forces during rotation.</text>
</comment>
<dbReference type="Pfam" id="PF02119">
    <property type="entry name" value="FlgI"/>
    <property type="match status" value="1"/>
</dbReference>
<name>Q2LKA2_AERHY</name>
<accession>Q2LKA2</accession>
<sequence length="385" mass="40999">MAGAFLQFRIRTILRIYMNKWFITLICLSLPWWANAAPPAKRALLDIADVQGMRTNQLVGYGLVVGLSGTGDRSQVKFTGQSMANMLKQFGVQLPDDLDPKLKNVAAVSVQATLPALAGKGQLVDVTVTSIGDAKSLRGGSLLLTPLRGIDGDVYAVAQGNLVVAGVKAEGQSGSSVTINVPTAGIIPNGAIIEREAVSNFADKPEVTLNLHQPNFKTARNVEREINRQLGPVARAVSAGRIQVTAPKDESQRISFMALLQDIQVDMGKERPRVVFNSRTGTVVMGQGVKVHKAAVSHGSLTVTIGESQNVSQPNAFSNGQTTTTPNSKVQVDRERNNMFVWPDGTSLEVIVKAVNSLGATPDDVMAILQALDEAGALEGELVVI</sequence>
<evidence type="ECO:0000256" key="4">
    <source>
        <dbReference type="ARBA" id="ARBA00022729"/>
    </source>
</evidence>
<dbReference type="GO" id="GO:0071973">
    <property type="term" value="P:bacterial-type flagellum-dependent cell motility"/>
    <property type="evidence" value="ECO:0007669"/>
    <property type="project" value="InterPro"/>
</dbReference>
<reference evidence="7" key="2">
    <citation type="journal article" date="2006" name="J. Bacteriol.">
        <title>Analysis of the lateral flagellar gene system of Aeromonas hydrophila AH-3.</title>
        <authorList>
            <person name="Canals R."/>
            <person name="Altarriba M."/>
            <person name="Vilches S."/>
            <person name="Horsburgh G."/>
            <person name="Shaw J.G."/>
            <person name="Tomas J.M."/>
            <person name="Merino S."/>
        </authorList>
    </citation>
    <scope>NUCLEOTIDE SEQUENCE</scope>
    <source>
        <strain evidence="7">AH-3</strain>
    </source>
</reference>
<evidence type="ECO:0000256" key="3">
    <source>
        <dbReference type="ARBA" id="ARBA00008994"/>
    </source>
</evidence>
<evidence type="ECO:0000256" key="6">
    <source>
        <dbReference type="HAMAP-Rule" id="MF_00416"/>
    </source>
</evidence>
<organism evidence="7">
    <name type="scientific">Aeromonas hydrophila</name>
    <dbReference type="NCBI Taxonomy" id="644"/>
    <lineage>
        <taxon>Bacteria</taxon>
        <taxon>Pseudomonadati</taxon>
        <taxon>Pseudomonadota</taxon>
        <taxon>Gammaproteobacteria</taxon>
        <taxon>Aeromonadales</taxon>
        <taxon>Aeromonadaceae</taxon>
        <taxon>Aeromonas</taxon>
    </lineage>
</organism>
<dbReference type="HAMAP" id="MF_00416">
    <property type="entry name" value="FlgI"/>
    <property type="match status" value="1"/>
</dbReference>
<dbReference type="EMBL" id="DQ124694">
    <property type="protein sequence ID" value="AAZ99752.1"/>
    <property type="molecule type" value="Genomic_DNA"/>
</dbReference>
<comment type="subunit">
    <text evidence="6">The basal body constitutes a major portion of the flagellar organelle and consists of four rings (L,P,S, and M) mounted on a central rod.</text>
</comment>
<dbReference type="PANTHER" id="PTHR30381">
    <property type="entry name" value="FLAGELLAR P-RING PERIPLASMIC PROTEIN FLGI"/>
    <property type="match status" value="1"/>
</dbReference>
<comment type="subcellular location">
    <subcellularLocation>
        <location evidence="2 6">Bacterial flagellum basal body</location>
    </subcellularLocation>
</comment>
<protein>
    <recommendedName>
        <fullName evidence="6">Flagellar P-ring protein</fullName>
    </recommendedName>
    <alternativeName>
        <fullName evidence="6">Basal body P-ring protein</fullName>
    </alternativeName>
</protein>
<keyword evidence="4" id="KW-0732">Signal</keyword>
<dbReference type="PRINTS" id="PR01010">
    <property type="entry name" value="FLGPRINGFLGI"/>
</dbReference>
<dbReference type="GO" id="GO:0005198">
    <property type="term" value="F:structural molecule activity"/>
    <property type="evidence" value="ECO:0007669"/>
    <property type="project" value="InterPro"/>
</dbReference>
<dbReference type="NCBIfam" id="NF003676">
    <property type="entry name" value="PRK05303.1"/>
    <property type="match status" value="1"/>
</dbReference>
<evidence type="ECO:0000256" key="5">
    <source>
        <dbReference type="ARBA" id="ARBA00023143"/>
    </source>
</evidence>
<evidence type="ECO:0000256" key="2">
    <source>
        <dbReference type="ARBA" id="ARBA00004117"/>
    </source>
</evidence>
<gene>
    <name evidence="7" type="primary">flgIL</name>
    <name evidence="6" type="synonym">flgI</name>
</gene>
<dbReference type="GO" id="GO:0030288">
    <property type="term" value="C:outer membrane-bounded periplasmic space"/>
    <property type="evidence" value="ECO:0007669"/>
    <property type="project" value="InterPro"/>
</dbReference>
<comment type="similarity">
    <text evidence="3 6">Belongs to the FlgI family.</text>
</comment>
<evidence type="ECO:0000256" key="1">
    <source>
        <dbReference type="ARBA" id="ARBA00002591"/>
    </source>
</evidence>
<reference evidence="7" key="1">
    <citation type="journal article" date="2003" name="Appl. Environ. Microbiol.">
        <title>A colonization factor (production of lateral flagella) of mesophilic Aeromonas spp. is inactive in Aeromonas salmonicida strains.</title>
        <authorList>
            <person name="Merino S."/>
            <person name="Gavin R."/>
            <person name="Vilches S."/>
            <person name="Shaw J.G."/>
            <person name="Tomas J.M."/>
        </authorList>
    </citation>
    <scope>NUCLEOTIDE SEQUENCE</scope>
    <source>
        <strain evidence="7">AH-3</strain>
    </source>
</reference>
<dbReference type="AlphaFoldDB" id="Q2LKA2"/>
<dbReference type="InterPro" id="IPR001782">
    <property type="entry name" value="Flag_FlgI"/>
</dbReference>
<proteinExistence type="inferred from homology"/>
<keyword evidence="5 6" id="KW-0975">Bacterial flagellum</keyword>